<dbReference type="EMBL" id="AAWS01000070">
    <property type="protein sequence ID" value="EAY24426.1"/>
    <property type="molecule type" value="Genomic_DNA"/>
</dbReference>
<dbReference type="Proteomes" id="UP000004095">
    <property type="component" value="Unassembled WGS sequence"/>
</dbReference>
<sequence>MAKKKPKQVLLEATVSLMGEKGYFGTGLSEVLSLSQAPKGSLYYYFPQGKNQLMIEAIQLAGTQVNDVLRQMLVPQNDLKVALQQIFSFFAQQLLSSDFKKSCPVATVAAESASLAEEVRLACEQVYASWHTSIQQFLEQKGLSNTLAEKYARFSLNLIEGNLLMSRVFKDTKHLEQGLEVLLEVMGSKE</sequence>
<dbReference type="eggNOG" id="COG1309">
    <property type="taxonomic scope" value="Bacteria"/>
</dbReference>
<evidence type="ECO:0000256" key="2">
    <source>
        <dbReference type="ARBA" id="ARBA00023125"/>
    </source>
</evidence>
<dbReference type="GO" id="GO:0003677">
    <property type="term" value="F:DNA binding"/>
    <property type="evidence" value="ECO:0007669"/>
    <property type="project" value="UniProtKB-KW"/>
</dbReference>
<protein>
    <submittedName>
        <fullName evidence="6">Probable transcriptional regulator, putative</fullName>
    </submittedName>
</protein>
<evidence type="ECO:0000313" key="6">
    <source>
        <dbReference type="EMBL" id="EAY24426.1"/>
    </source>
</evidence>
<dbReference type="SUPFAM" id="SSF46689">
    <property type="entry name" value="Homeodomain-like"/>
    <property type="match status" value="1"/>
</dbReference>
<dbReference type="InterPro" id="IPR054156">
    <property type="entry name" value="YxaF_TetR_C"/>
</dbReference>
<dbReference type="InterPro" id="IPR009057">
    <property type="entry name" value="Homeodomain-like_sf"/>
</dbReference>
<evidence type="ECO:0000259" key="5">
    <source>
        <dbReference type="Pfam" id="PF21993"/>
    </source>
</evidence>
<reference evidence="6 7" key="1">
    <citation type="submission" date="2007-01" db="EMBL/GenBank/DDBJ databases">
        <authorList>
            <person name="Haygood M."/>
            <person name="Podell S."/>
            <person name="Anderson C."/>
            <person name="Hopkinson B."/>
            <person name="Roe K."/>
            <person name="Barbeau K."/>
            <person name="Gaasterland T."/>
            <person name="Ferriera S."/>
            <person name="Johnson J."/>
            <person name="Kravitz S."/>
            <person name="Beeson K."/>
            <person name="Sutton G."/>
            <person name="Rogers Y.-H."/>
            <person name="Friedman R."/>
            <person name="Frazier M."/>
            <person name="Venter J.C."/>
        </authorList>
    </citation>
    <scope>NUCLEOTIDE SEQUENCE [LARGE SCALE GENOMIC DNA]</scope>
    <source>
        <strain evidence="6 7">ATCC 23134</strain>
    </source>
</reference>
<dbReference type="AlphaFoldDB" id="A1ZYZ0"/>
<evidence type="ECO:0000259" key="4">
    <source>
        <dbReference type="Pfam" id="PF00440"/>
    </source>
</evidence>
<dbReference type="InterPro" id="IPR036271">
    <property type="entry name" value="Tet_transcr_reg_TetR-rel_C_sf"/>
</dbReference>
<keyword evidence="1" id="KW-0805">Transcription regulation</keyword>
<dbReference type="PANTHER" id="PTHR47506:SF3">
    <property type="entry name" value="HTH-TYPE TRANSCRIPTIONAL REGULATOR LMRA"/>
    <property type="match status" value="1"/>
</dbReference>
<accession>A1ZYZ0</accession>
<gene>
    <name evidence="6" type="ORF">M23134_01766</name>
</gene>
<dbReference type="Pfam" id="PF00440">
    <property type="entry name" value="TetR_N"/>
    <property type="match status" value="1"/>
</dbReference>
<keyword evidence="2" id="KW-0238">DNA-binding</keyword>
<evidence type="ECO:0000313" key="7">
    <source>
        <dbReference type="Proteomes" id="UP000004095"/>
    </source>
</evidence>
<dbReference type="OrthoDB" id="9789566at2"/>
<feature type="domain" description="Transcriptional regulator LmrA/YxaF-like C-terminal" evidence="5">
    <location>
        <begin position="82"/>
        <end position="177"/>
    </location>
</feature>
<dbReference type="SUPFAM" id="SSF48498">
    <property type="entry name" value="Tetracyclin repressor-like, C-terminal domain"/>
    <property type="match status" value="1"/>
</dbReference>
<feature type="domain" description="HTH tetR-type" evidence="4">
    <location>
        <begin position="10"/>
        <end position="56"/>
    </location>
</feature>
<dbReference type="InterPro" id="IPR001647">
    <property type="entry name" value="HTH_TetR"/>
</dbReference>
<keyword evidence="3" id="KW-0804">Transcription</keyword>
<evidence type="ECO:0000256" key="1">
    <source>
        <dbReference type="ARBA" id="ARBA00023015"/>
    </source>
</evidence>
<evidence type="ECO:0000256" key="3">
    <source>
        <dbReference type="ARBA" id="ARBA00023163"/>
    </source>
</evidence>
<organism evidence="6 7">
    <name type="scientific">Microscilla marina ATCC 23134</name>
    <dbReference type="NCBI Taxonomy" id="313606"/>
    <lineage>
        <taxon>Bacteria</taxon>
        <taxon>Pseudomonadati</taxon>
        <taxon>Bacteroidota</taxon>
        <taxon>Cytophagia</taxon>
        <taxon>Cytophagales</taxon>
        <taxon>Microscillaceae</taxon>
        <taxon>Microscilla</taxon>
    </lineage>
</organism>
<dbReference type="Gene3D" id="1.10.357.10">
    <property type="entry name" value="Tetracycline Repressor, domain 2"/>
    <property type="match status" value="1"/>
</dbReference>
<dbReference type="RefSeq" id="WP_002704892.1">
    <property type="nucleotide sequence ID" value="NZ_AAWS01000070.1"/>
</dbReference>
<proteinExistence type="predicted"/>
<name>A1ZYZ0_MICM2</name>
<dbReference type="PANTHER" id="PTHR47506">
    <property type="entry name" value="TRANSCRIPTIONAL REGULATORY PROTEIN"/>
    <property type="match status" value="1"/>
</dbReference>
<keyword evidence="7" id="KW-1185">Reference proteome</keyword>
<dbReference type="Pfam" id="PF21993">
    <property type="entry name" value="TetR_C_13_2"/>
    <property type="match status" value="1"/>
</dbReference>
<comment type="caution">
    <text evidence="6">The sequence shown here is derived from an EMBL/GenBank/DDBJ whole genome shotgun (WGS) entry which is preliminary data.</text>
</comment>